<name>A0ABW5Y6I4_9SPHI</name>
<dbReference type="PANTHER" id="PTHR31377">
    <property type="entry name" value="AGMATINE DEIMINASE-RELATED"/>
    <property type="match status" value="1"/>
</dbReference>
<reference evidence="3" key="1">
    <citation type="journal article" date="2019" name="Int. J. Syst. Evol. Microbiol.">
        <title>The Global Catalogue of Microorganisms (GCM) 10K type strain sequencing project: providing services to taxonomists for standard genome sequencing and annotation.</title>
        <authorList>
            <consortium name="The Broad Institute Genomics Platform"/>
            <consortium name="The Broad Institute Genome Sequencing Center for Infectious Disease"/>
            <person name="Wu L."/>
            <person name="Ma J."/>
        </authorList>
    </citation>
    <scope>NUCLEOTIDE SEQUENCE [LARGE SCALE GENOMIC DNA]</scope>
    <source>
        <strain evidence="3">KCTC 22437</strain>
    </source>
</reference>
<accession>A0ABW5Y6I4</accession>
<dbReference type="Pfam" id="PF04371">
    <property type="entry name" value="PAD_porph"/>
    <property type="match status" value="1"/>
</dbReference>
<dbReference type="Proteomes" id="UP001597557">
    <property type="component" value="Unassembled WGS sequence"/>
</dbReference>
<evidence type="ECO:0000313" key="3">
    <source>
        <dbReference type="Proteomes" id="UP001597557"/>
    </source>
</evidence>
<keyword evidence="1" id="KW-0378">Hydrolase</keyword>
<dbReference type="EMBL" id="JBHUPD010000001">
    <property type="protein sequence ID" value="MFD2870885.1"/>
    <property type="molecule type" value="Genomic_DNA"/>
</dbReference>
<dbReference type="RefSeq" id="WP_377181019.1">
    <property type="nucleotide sequence ID" value="NZ_JBHUPD010000001.1"/>
</dbReference>
<proteinExistence type="predicted"/>
<protein>
    <submittedName>
        <fullName evidence="2">Agmatine/peptidylarginine deiminase</fullName>
    </submittedName>
</protein>
<dbReference type="Gene3D" id="3.75.10.10">
    <property type="entry name" value="L-arginine/glycine Amidinotransferase, Chain A"/>
    <property type="match status" value="1"/>
</dbReference>
<dbReference type="SUPFAM" id="SSF55909">
    <property type="entry name" value="Pentein"/>
    <property type="match status" value="1"/>
</dbReference>
<keyword evidence="3" id="KW-1185">Reference proteome</keyword>
<dbReference type="InterPro" id="IPR007466">
    <property type="entry name" value="Peptidyl-Arg-deiminase_porph"/>
</dbReference>
<comment type="caution">
    <text evidence="2">The sequence shown here is derived from an EMBL/GenBank/DDBJ whole genome shotgun (WGS) entry which is preliminary data.</text>
</comment>
<sequence>MDYRLSTMDYPAKAGFYFPAEWHPHKATWLSWPHKEESWPGKIMTIYPQYCEFIKALSVGELVRIIVKDEYMAAFAKEQLMLIGTDLKKIEFFEFGTNDAWCRDHGPAFLINPVTREKAIVDWGYNAWGGKYPPFDLDDVIPTKIGKHYGLDVYQPGIVMEGGSVDFNGKGTILTTTACLLNPNRNPHLNQQQIEEYLYNYYGAEQILWLGDGIVGDDTDGHIDDITRFVNEDTVVTVVEEDKDDDNYHLLQENLVSLKTMRLLNGKQLNIVELPMPDAVVYEDQRLPASYANFYIGNAAVVVPTYRCDKDDKALQILQDCFPDRKVIGIDSTDIIWGLGSFHCLSQQEPEV</sequence>
<dbReference type="PANTHER" id="PTHR31377:SF0">
    <property type="entry name" value="AGMATINE DEIMINASE-RELATED"/>
    <property type="match status" value="1"/>
</dbReference>
<evidence type="ECO:0000313" key="2">
    <source>
        <dbReference type="EMBL" id="MFD2870885.1"/>
    </source>
</evidence>
<gene>
    <name evidence="2" type="ORF">ACFS5N_00305</name>
</gene>
<evidence type="ECO:0000256" key="1">
    <source>
        <dbReference type="ARBA" id="ARBA00022801"/>
    </source>
</evidence>
<organism evidence="2 3">
    <name type="scientific">Mucilaginibacter ximonensis</name>
    <dbReference type="NCBI Taxonomy" id="538021"/>
    <lineage>
        <taxon>Bacteria</taxon>
        <taxon>Pseudomonadati</taxon>
        <taxon>Bacteroidota</taxon>
        <taxon>Sphingobacteriia</taxon>
        <taxon>Sphingobacteriales</taxon>
        <taxon>Sphingobacteriaceae</taxon>
        <taxon>Mucilaginibacter</taxon>
    </lineage>
</organism>